<keyword evidence="1" id="KW-0472">Membrane</keyword>
<name>A0A183ELZ8_9BILA</name>
<proteinExistence type="predicted"/>
<protein>
    <submittedName>
        <fullName evidence="2">Ion_trans domain-containing protein</fullName>
    </submittedName>
</protein>
<feature type="transmembrane region" description="Helical" evidence="1">
    <location>
        <begin position="6"/>
        <end position="24"/>
    </location>
</feature>
<dbReference type="WBParaSite" id="GPUH_0002201601-mRNA-1">
    <property type="protein sequence ID" value="GPUH_0002201601-mRNA-1"/>
    <property type="gene ID" value="GPUH_0002201601"/>
</dbReference>
<evidence type="ECO:0000313" key="2">
    <source>
        <dbReference type="WBParaSite" id="GPUH_0002201601-mRNA-1"/>
    </source>
</evidence>
<keyword evidence="1" id="KW-0812">Transmembrane</keyword>
<accession>A0A183ELZ8</accession>
<sequence length="76" mass="8819">LVIGISVVVFFIIIVNCFTLRVYLKENKDDRSFHEQEFTYSDHRSFRYGGGRSPQHGVLSDDSIWDADCSTIEFQL</sequence>
<dbReference type="AlphaFoldDB" id="A0A183ELZ8"/>
<organism evidence="2">
    <name type="scientific">Gongylonema pulchrum</name>
    <dbReference type="NCBI Taxonomy" id="637853"/>
    <lineage>
        <taxon>Eukaryota</taxon>
        <taxon>Metazoa</taxon>
        <taxon>Ecdysozoa</taxon>
        <taxon>Nematoda</taxon>
        <taxon>Chromadorea</taxon>
        <taxon>Rhabditida</taxon>
        <taxon>Spirurina</taxon>
        <taxon>Spiruromorpha</taxon>
        <taxon>Spiruroidea</taxon>
        <taxon>Gongylonematidae</taxon>
        <taxon>Gongylonema</taxon>
    </lineage>
</organism>
<evidence type="ECO:0000256" key="1">
    <source>
        <dbReference type="SAM" id="Phobius"/>
    </source>
</evidence>
<keyword evidence="1" id="KW-1133">Transmembrane helix</keyword>
<reference evidence="2" key="1">
    <citation type="submission" date="2016-06" db="UniProtKB">
        <authorList>
            <consortium name="WormBaseParasite"/>
        </authorList>
    </citation>
    <scope>IDENTIFICATION</scope>
</reference>